<evidence type="ECO:0000256" key="3">
    <source>
        <dbReference type="ARBA" id="ARBA00022448"/>
    </source>
</evidence>
<evidence type="ECO:0000256" key="5">
    <source>
        <dbReference type="ARBA" id="ARBA00022989"/>
    </source>
</evidence>
<evidence type="ECO:0000256" key="1">
    <source>
        <dbReference type="ARBA" id="ARBA00004141"/>
    </source>
</evidence>
<keyword evidence="3" id="KW-0813">Transport</keyword>
<comment type="similarity">
    <text evidence="2">Belongs to the aromatic acid exporter (TC 2.A.85) family.</text>
</comment>
<name>A0AAQ3X5G3_PASNO</name>
<evidence type="ECO:0000256" key="4">
    <source>
        <dbReference type="ARBA" id="ARBA00022692"/>
    </source>
</evidence>
<sequence length="864" mass="94466">MMESPTQSNNGDGEGNGGGFLANCREKVFSMPDRLRCSAMGFAGKMSKIARDDPRRVVHSFKVGLALNLVSVFYYVKPLFDGWGVNTIWAVITVVFVMEFTVGGTLSKGLNRAMATLVAGFLAVGAHLVAQFCGEKGEPILLAVFVFLVASAATFSRFIPEVKARYEYGMIIFILTFSMVAVASYRVEELIKFAHQRVTTIAVGVASCLFTTFFVFPIWAGEDLHKLVADNLDKLAEFLEGMESECFGENSPCQNLEGKPFLQVYKSVLSSKVREDSLFNFAKWEPAHGKFRFRHPWSQYQKLGTLCRQCASSMEALASYVVILKKSQYPEANPELCLKIRAKCRAMSSHSAKALRSLSLAVRTMTIPCPTNELPMNDMSTATKAASDFRMELSKDVDLMQMIHVAAVASLLSDIVIQVKRITKSTNNLARLANFKNSERAQSAVRLCSAAGVLRARAAGFAGKLGKIARDDPRRVAHSFKVGLALTLVSVLYYVTPLFNNWGVSTLWAVLTVVVVMEYTVGGTLSKGLNRAFATLVAGFIAVGAHKVANLCGDKGEPILLAVFVFFLSSAATFSRFIPEVKARYDYGVTIFILTFSLVAVSSYRVDELIRLAHQRFSTIVVGVATCLCTTIFLLPVWAGEDLHKLAAGNLDKLAEFLEGIESECFGQNATGDNLESKAFLQVYKSVLNSKASEDSLSNFAKWEPGHGKFGFRHPWTQYQKLGALSRKCASSMEAIASYVITLTKSKYPEANPELCLKVRTACGEMSLHSAKALRELAAAIRAMTVPTPAKAHMSAAIKAAKGLSNELSEDADLVQVMHVAVIASLLSDLVMQTKKITESVDNLARLARFKDPAENTPKDAVVI</sequence>
<feature type="transmembrane region" description="Helical" evidence="9">
    <location>
        <begin position="88"/>
        <end position="106"/>
    </location>
</feature>
<protein>
    <recommendedName>
        <fullName evidence="12">Aluminum-activated malate transporter</fullName>
    </recommendedName>
</protein>
<keyword evidence="7 9" id="KW-0472">Membrane</keyword>
<dbReference type="AlphaFoldDB" id="A0AAQ3X5G3"/>
<keyword evidence="6" id="KW-0406">Ion transport</keyword>
<comment type="subcellular location">
    <subcellularLocation>
        <location evidence="1">Membrane</location>
        <topology evidence="1">Multi-pass membrane protein</topology>
    </subcellularLocation>
</comment>
<feature type="transmembrane region" description="Helical" evidence="9">
    <location>
        <begin position="166"/>
        <end position="187"/>
    </location>
</feature>
<feature type="transmembrane region" description="Helical" evidence="9">
    <location>
        <begin position="140"/>
        <end position="159"/>
    </location>
</feature>
<dbReference type="InterPro" id="IPR020966">
    <property type="entry name" value="ALMT"/>
</dbReference>
<reference evidence="10 11" key="1">
    <citation type="submission" date="2024-02" db="EMBL/GenBank/DDBJ databases">
        <title>High-quality chromosome-scale genome assembly of Pensacola bahiagrass (Paspalum notatum Flugge var. saurae).</title>
        <authorList>
            <person name="Vega J.M."/>
            <person name="Podio M."/>
            <person name="Orjuela J."/>
            <person name="Siena L.A."/>
            <person name="Pessino S.C."/>
            <person name="Combes M.C."/>
            <person name="Mariac C."/>
            <person name="Albertini E."/>
            <person name="Pupilli F."/>
            <person name="Ortiz J.P.A."/>
            <person name="Leblanc O."/>
        </authorList>
    </citation>
    <scope>NUCLEOTIDE SEQUENCE [LARGE SCALE GENOMIC DNA]</scope>
    <source>
        <strain evidence="10">R1</strain>
        <tissue evidence="10">Leaf</tissue>
    </source>
</reference>
<feature type="transmembrane region" description="Helical" evidence="9">
    <location>
        <begin position="57"/>
        <end position="76"/>
    </location>
</feature>
<evidence type="ECO:0000313" key="11">
    <source>
        <dbReference type="Proteomes" id="UP001341281"/>
    </source>
</evidence>
<dbReference type="EMBL" id="CP144751">
    <property type="protein sequence ID" value="WVZ85581.1"/>
    <property type="molecule type" value="Genomic_DNA"/>
</dbReference>
<dbReference type="Proteomes" id="UP001341281">
    <property type="component" value="Chromosome 07"/>
</dbReference>
<feature type="transmembrane region" description="Helical" evidence="9">
    <location>
        <begin position="113"/>
        <end position="134"/>
    </location>
</feature>
<organism evidence="10 11">
    <name type="scientific">Paspalum notatum var. saurae</name>
    <dbReference type="NCBI Taxonomy" id="547442"/>
    <lineage>
        <taxon>Eukaryota</taxon>
        <taxon>Viridiplantae</taxon>
        <taxon>Streptophyta</taxon>
        <taxon>Embryophyta</taxon>
        <taxon>Tracheophyta</taxon>
        <taxon>Spermatophyta</taxon>
        <taxon>Magnoliopsida</taxon>
        <taxon>Liliopsida</taxon>
        <taxon>Poales</taxon>
        <taxon>Poaceae</taxon>
        <taxon>PACMAD clade</taxon>
        <taxon>Panicoideae</taxon>
        <taxon>Andropogonodae</taxon>
        <taxon>Paspaleae</taxon>
        <taxon>Paspalinae</taxon>
        <taxon>Paspalum</taxon>
    </lineage>
</organism>
<feature type="transmembrane region" description="Helical" evidence="9">
    <location>
        <begin position="476"/>
        <end position="496"/>
    </location>
</feature>
<feature type="transmembrane region" description="Helical" evidence="9">
    <location>
        <begin position="585"/>
        <end position="605"/>
    </location>
</feature>
<feature type="transmembrane region" description="Helical" evidence="9">
    <location>
        <begin position="199"/>
        <end position="220"/>
    </location>
</feature>
<dbReference type="GO" id="GO:0034220">
    <property type="term" value="P:monoatomic ion transmembrane transport"/>
    <property type="evidence" value="ECO:0007669"/>
    <property type="project" value="UniProtKB-KW"/>
</dbReference>
<evidence type="ECO:0000256" key="7">
    <source>
        <dbReference type="ARBA" id="ARBA00023136"/>
    </source>
</evidence>
<feature type="transmembrane region" description="Helical" evidence="9">
    <location>
        <begin position="617"/>
        <end position="638"/>
    </location>
</feature>
<proteinExistence type="inferred from homology"/>
<keyword evidence="11" id="KW-1185">Reference proteome</keyword>
<keyword evidence="5 9" id="KW-1133">Transmembrane helix</keyword>
<keyword evidence="8" id="KW-0407">Ion channel</keyword>
<gene>
    <name evidence="10" type="ORF">U9M48_032493</name>
</gene>
<evidence type="ECO:0008006" key="12">
    <source>
        <dbReference type="Google" id="ProtNLM"/>
    </source>
</evidence>
<accession>A0AAQ3X5G3</accession>
<feature type="transmembrane region" description="Helical" evidence="9">
    <location>
        <begin position="502"/>
        <end position="521"/>
    </location>
</feature>
<keyword evidence="4 9" id="KW-0812">Transmembrane</keyword>
<evidence type="ECO:0000256" key="8">
    <source>
        <dbReference type="ARBA" id="ARBA00023303"/>
    </source>
</evidence>
<dbReference type="Pfam" id="PF11744">
    <property type="entry name" value="ALMT"/>
    <property type="match status" value="2"/>
</dbReference>
<evidence type="ECO:0000256" key="6">
    <source>
        <dbReference type="ARBA" id="ARBA00023065"/>
    </source>
</evidence>
<evidence type="ECO:0000256" key="9">
    <source>
        <dbReference type="SAM" id="Phobius"/>
    </source>
</evidence>
<feature type="transmembrane region" description="Helical" evidence="9">
    <location>
        <begin position="558"/>
        <end position="578"/>
    </location>
</feature>
<dbReference type="PANTHER" id="PTHR31086">
    <property type="entry name" value="ALUMINUM-ACTIVATED MALATE TRANSPORTER 10"/>
    <property type="match status" value="1"/>
</dbReference>
<dbReference type="GO" id="GO:0015743">
    <property type="term" value="P:malate transport"/>
    <property type="evidence" value="ECO:0007669"/>
    <property type="project" value="InterPro"/>
</dbReference>
<dbReference type="GO" id="GO:0016020">
    <property type="term" value="C:membrane"/>
    <property type="evidence" value="ECO:0007669"/>
    <property type="project" value="UniProtKB-SubCell"/>
</dbReference>
<feature type="non-terminal residue" evidence="10">
    <location>
        <position position="1"/>
    </location>
</feature>
<evidence type="ECO:0000313" key="10">
    <source>
        <dbReference type="EMBL" id="WVZ85581.1"/>
    </source>
</evidence>
<evidence type="ECO:0000256" key="2">
    <source>
        <dbReference type="ARBA" id="ARBA00007079"/>
    </source>
</evidence>